<dbReference type="PROSITE" id="PS50088">
    <property type="entry name" value="ANK_REPEAT"/>
    <property type="match status" value="2"/>
</dbReference>
<comment type="caution">
    <text evidence="6">The sequence shown here is derived from an EMBL/GenBank/DDBJ whole genome shotgun (WGS) entry which is preliminary data.</text>
</comment>
<dbReference type="InterPro" id="IPR002110">
    <property type="entry name" value="Ankyrin_rpt"/>
</dbReference>
<keyword evidence="1" id="KW-0677">Repeat</keyword>
<dbReference type="SUPFAM" id="SSF48403">
    <property type="entry name" value="Ankyrin repeat"/>
    <property type="match status" value="1"/>
</dbReference>
<feature type="repeat" description="ANK" evidence="4">
    <location>
        <begin position="513"/>
        <end position="545"/>
    </location>
</feature>
<feature type="domain" description="EF-hand" evidence="5">
    <location>
        <begin position="135"/>
        <end position="170"/>
    </location>
</feature>
<dbReference type="InterPro" id="IPR018247">
    <property type="entry name" value="EF_Hand_1_Ca_BS"/>
</dbReference>
<evidence type="ECO:0000313" key="7">
    <source>
        <dbReference type="Proteomes" id="UP000601435"/>
    </source>
</evidence>
<dbReference type="PROSITE" id="PS50222">
    <property type="entry name" value="EF_HAND_2"/>
    <property type="match status" value="4"/>
</dbReference>
<sequence>MSSPAPAPKAKAGLSAARKKQLRETFRSADKDASGLLSFTEMSAILREGNPSLTDKELAVLFREIDVNGDLTVDFKEFTRYLNSQSASKLKKTKSREQVAAERCKEEFRKVDENSDGKLSRSELTALLQKGNPDIDEKELDFLFDSVDKDGNGQLDFDEFADYITGAVSLPLSSLLQQEEPGPEPELPAWSETVPVPEAYLQQTIIPAELRGVSRAQLDDLMALVVEVFEKCTISNGAETVTLPTFNMYCLAAKFLKPMTARFRCSFGELVNRNPNEPEWFISHFWGTPLIQTQEMLKQHAAQRKIKKQSPLWIDAFAKPLHDSQVFPAPRDLEQAPFCKVLLNPRCVGTLLLLDSAGMALERTWCLLEITLTLDLPKDKGASHAFDVAAWCAEEQKVAVLEDRGSFFEDSRSTTVFPLDLYIKGYKVAVNRSETGLEENKKRILHFLASTPSDRWDKVKPPAECKGYSDVDLKIQRRFVPGAIAAAVMLNDEKTLRKILSEHSDFKESTTSKGFRPLHVAAQTESMAALKVLVAARCELDAPSKSGAPLHVAAREGNEVAVQFLLKVKADVNAVVEQQTPLLVSIEGSQITVTGTLLDGKADPNFAPPGQFTPLQLAARTDQAAMCGFSAAFCLSAKGNPHDVFTGRACALETSYSRSPKVGNPIASILKSHI</sequence>
<evidence type="ECO:0000259" key="5">
    <source>
        <dbReference type="PROSITE" id="PS50222"/>
    </source>
</evidence>
<evidence type="ECO:0000256" key="1">
    <source>
        <dbReference type="ARBA" id="ARBA00022737"/>
    </source>
</evidence>
<dbReference type="GO" id="GO:0005509">
    <property type="term" value="F:calcium ion binding"/>
    <property type="evidence" value="ECO:0007669"/>
    <property type="project" value="InterPro"/>
</dbReference>
<feature type="domain" description="EF-hand" evidence="5">
    <location>
        <begin position="53"/>
        <end position="88"/>
    </location>
</feature>
<dbReference type="InterPro" id="IPR002048">
    <property type="entry name" value="EF_hand_dom"/>
</dbReference>
<evidence type="ECO:0000313" key="6">
    <source>
        <dbReference type="EMBL" id="CAE7799849.1"/>
    </source>
</evidence>
<reference evidence="6" key="1">
    <citation type="submission" date="2021-02" db="EMBL/GenBank/DDBJ databases">
        <authorList>
            <person name="Dougan E. K."/>
            <person name="Rhodes N."/>
            <person name="Thang M."/>
            <person name="Chan C."/>
        </authorList>
    </citation>
    <scope>NUCLEOTIDE SEQUENCE</scope>
</reference>
<proteinExistence type="predicted"/>
<dbReference type="Proteomes" id="UP000601435">
    <property type="component" value="Unassembled WGS sequence"/>
</dbReference>
<dbReference type="SMART" id="SM00248">
    <property type="entry name" value="ANK"/>
    <property type="match status" value="3"/>
</dbReference>
<dbReference type="EMBL" id="CAJNJA010044186">
    <property type="protein sequence ID" value="CAE7799849.1"/>
    <property type="molecule type" value="Genomic_DNA"/>
</dbReference>
<dbReference type="PROSITE" id="PS00018">
    <property type="entry name" value="EF_HAND_1"/>
    <property type="match status" value="3"/>
</dbReference>
<dbReference type="InterPro" id="IPR011992">
    <property type="entry name" value="EF-hand-dom_pair"/>
</dbReference>
<dbReference type="SUPFAM" id="SSF47473">
    <property type="entry name" value="EF-hand"/>
    <property type="match status" value="1"/>
</dbReference>
<protein>
    <submittedName>
        <fullName evidence="6">Tnc-2 protein</fullName>
    </submittedName>
</protein>
<dbReference type="OrthoDB" id="423727at2759"/>
<gene>
    <name evidence="6" type="primary">tnc-2</name>
    <name evidence="6" type="ORF">SNEC2469_LOCUS23584</name>
</gene>
<dbReference type="PANTHER" id="PTHR24198:SF165">
    <property type="entry name" value="ANKYRIN REPEAT-CONTAINING PROTEIN-RELATED"/>
    <property type="match status" value="1"/>
</dbReference>
<keyword evidence="7" id="KW-1185">Reference proteome</keyword>
<feature type="domain" description="EF-hand" evidence="5">
    <location>
        <begin position="17"/>
        <end position="52"/>
    </location>
</feature>
<evidence type="ECO:0000256" key="2">
    <source>
        <dbReference type="ARBA" id="ARBA00022837"/>
    </source>
</evidence>
<keyword evidence="3 4" id="KW-0040">ANK repeat</keyword>
<keyword evidence="2" id="KW-0106">Calcium</keyword>
<dbReference type="CDD" id="cd15898">
    <property type="entry name" value="EFh_PI-PLC"/>
    <property type="match status" value="1"/>
</dbReference>
<dbReference type="AlphaFoldDB" id="A0A812YWS4"/>
<dbReference type="SMART" id="SM00054">
    <property type="entry name" value="EFh"/>
    <property type="match status" value="4"/>
</dbReference>
<evidence type="ECO:0000256" key="3">
    <source>
        <dbReference type="ARBA" id="ARBA00023043"/>
    </source>
</evidence>
<name>A0A812YWS4_9DINO</name>
<feature type="repeat" description="ANK" evidence="4">
    <location>
        <begin position="545"/>
        <end position="577"/>
    </location>
</feature>
<evidence type="ECO:0000256" key="4">
    <source>
        <dbReference type="PROSITE-ProRule" id="PRU00023"/>
    </source>
</evidence>
<dbReference type="PROSITE" id="PS50297">
    <property type="entry name" value="ANK_REP_REGION"/>
    <property type="match status" value="1"/>
</dbReference>
<dbReference type="Pfam" id="PF12796">
    <property type="entry name" value="Ank_2"/>
    <property type="match status" value="1"/>
</dbReference>
<dbReference type="Pfam" id="PF13499">
    <property type="entry name" value="EF-hand_7"/>
    <property type="match status" value="2"/>
</dbReference>
<dbReference type="Gene3D" id="1.25.40.20">
    <property type="entry name" value="Ankyrin repeat-containing domain"/>
    <property type="match status" value="1"/>
</dbReference>
<feature type="domain" description="EF-hand" evidence="5">
    <location>
        <begin position="99"/>
        <end position="134"/>
    </location>
</feature>
<organism evidence="6 7">
    <name type="scientific">Symbiodinium necroappetens</name>
    <dbReference type="NCBI Taxonomy" id="1628268"/>
    <lineage>
        <taxon>Eukaryota</taxon>
        <taxon>Sar</taxon>
        <taxon>Alveolata</taxon>
        <taxon>Dinophyceae</taxon>
        <taxon>Suessiales</taxon>
        <taxon>Symbiodiniaceae</taxon>
        <taxon>Symbiodinium</taxon>
    </lineage>
</organism>
<dbReference type="Gene3D" id="1.10.238.10">
    <property type="entry name" value="EF-hand"/>
    <property type="match status" value="2"/>
</dbReference>
<dbReference type="InterPro" id="IPR036770">
    <property type="entry name" value="Ankyrin_rpt-contain_sf"/>
</dbReference>
<dbReference type="PANTHER" id="PTHR24198">
    <property type="entry name" value="ANKYRIN REPEAT AND PROTEIN KINASE DOMAIN-CONTAINING PROTEIN"/>
    <property type="match status" value="1"/>
</dbReference>
<accession>A0A812YWS4</accession>